<feature type="transmembrane region" description="Helical" evidence="9">
    <location>
        <begin position="308"/>
        <end position="326"/>
    </location>
</feature>
<protein>
    <submittedName>
        <fullName evidence="13">Toxin secretion ATP-binding protein</fullName>
    </submittedName>
</protein>
<keyword evidence="4 9" id="KW-0812">Transmembrane</keyword>
<evidence type="ECO:0000256" key="6">
    <source>
        <dbReference type="ARBA" id="ARBA00022840"/>
    </source>
</evidence>
<dbReference type="EMBL" id="AQGQ01000159">
    <property type="protein sequence ID" value="EOD53860.1"/>
    <property type="molecule type" value="Genomic_DNA"/>
</dbReference>
<dbReference type="GO" id="GO:0005886">
    <property type="term" value="C:plasma membrane"/>
    <property type="evidence" value="ECO:0007669"/>
    <property type="project" value="UniProtKB-SubCell"/>
</dbReference>
<comment type="subcellular location">
    <subcellularLocation>
        <location evidence="1">Cell membrane</location>
        <topology evidence="1">Multi-pass membrane protein</topology>
    </subcellularLocation>
</comment>
<dbReference type="SUPFAM" id="SSF90123">
    <property type="entry name" value="ABC transporter transmembrane region"/>
    <property type="match status" value="1"/>
</dbReference>
<evidence type="ECO:0000313" key="13">
    <source>
        <dbReference type="EMBL" id="EOD53860.1"/>
    </source>
</evidence>
<dbReference type="InterPro" id="IPR017871">
    <property type="entry name" value="ABC_transporter-like_CS"/>
</dbReference>
<dbReference type="GO" id="GO:0008233">
    <property type="term" value="F:peptidase activity"/>
    <property type="evidence" value="ECO:0007669"/>
    <property type="project" value="InterPro"/>
</dbReference>
<dbReference type="AlphaFoldDB" id="R1GQ77"/>
<evidence type="ECO:0000256" key="9">
    <source>
        <dbReference type="SAM" id="Phobius"/>
    </source>
</evidence>
<organism evidence="13 14">
    <name type="scientific">Aeromonas molluscorum 848</name>
    <dbReference type="NCBI Taxonomy" id="1268236"/>
    <lineage>
        <taxon>Bacteria</taxon>
        <taxon>Pseudomonadati</taxon>
        <taxon>Pseudomonadota</taxon>
        <taxon>Gammaproteobacteria</taxon>
        <taxon>Aeromonadales</taxon>
        <taxon>Aeromonadaceae</taxon>
        <taxon>Aeromonas</taxon>
    </lineage>
</organism>
<comment type="caution">
    <text evidence="13">The sequence shown here is derived from an EMBL/GenBank/DDBJ whole genome shotgun (WGS) entry which is preliminary data.</text>
</comment>
<dbReference type="InterPro" id="IPR036640">
    <property type="entry name" value="ABC1_TM_sf"/>
</dbReference>
<keyword evidence="3" id="KW-1003">Cell membrane</keyword>
<dbReference type="PROSITE" id="PS00211">
    <property type="entry name" value="ABC_TRANSPORTER_1"/>
    <property type="match status" value="1"/>
</dbReference>
<dbReference type="PROSITE" id="PS50893">
    <property type="entry name" value="ABC_TRANSPORTER_2"/>
    <property type="match status" value="1"/>
</dbReference>
<dbReference type="PANTHER" id="PTHR24221:SF248">
    <property type="entry name" value="ABC TRANSPORTER TRANSMEMBRANE REGION"/>
    <property type="match status" value="1"/>
</dbReference>
<dbReference type="Gene3D" id="3.90.70.10">
    <property type="entry name" value="Cysteine proteinases"/>
    <property type="match status" value="1"/>
</dbReference>
<proteinExistence type="predicted"/>
<feature type="transmembrane region" description="Helical" evidence="9">
    <location>
        <begin position="396"/>
        <end position="417"/>
    </location>
</feature>
<dbReference type="NCBIfam" id="TIGR03375">
    <property type="entry name" value="type_I_sec_LssB"/>
    <property type="match status" value="1"/>
</dbReference>
<dbReference type="Gene3D" id="1.20.1560.10">
    <property type="entry name" value="ABC transporter type 1, transmembrane domain"/>
    <property type="match status" value="1"/>
</dbReference>
<keyword evidence="6 13" id="KW-0067">ATP-binding</keyword>
<evidence type="ECO:0000256" key="5">
    <source>
        <dbReference type="ARBA" id="ARBA00022741"/>
    </source>
</evidence>
<dbReference type="Pfam" id="PF00005">
    <property type="entry name" value="ABC_tran"/>
    <property type="match status" value="1"/>
</dbReference>
<dbReference type="GO" id="GO:0016887">
    <property type="term" value="F:ATP hydrolysis activity"/>
    <property type="evidence" value="ECO:0007669"/>
    <property type="project" value="InterPro"/>
</dbReference>
<dbReference type="InterPro" id="IPR017750">
    <property type="entry name" value="ATPase_T1SS"/>
</dbReference>
<accession>R1GQ77</accession>
<evidence type="ECO:0000259" key="10">
    <source>
        <dbReference type="PROSITE" id="PS50893"/>
    </source>
</evidence>
<dbReference type="Pfam" id="PF00664">
    <property type="entry name" value="ABC_membrane"/>
    <property type="match status" value="1"/>
</dbReference>
<dbReference type="InterPro" id="IPR011527">
    <property type="entry name" value="ABC1_TM_dom"/>
</dbReference>
<dbReference type="PROSITE" id="PS50929">
    <property type="entry name" value="ABC_TM1F"/>
    <property type="match status" value="1"/>
</dbReference>
<reference evidence="13 14" key="1">
    <citation type="journal article" date="2013" name="Genome Announc.">
        <title>Draft Genome Sequence of Aeromonas molluscorum Strain 848TT, Isolated from Bivalve Molluscs.</title>
        <authorList>
            <person name="Spataro N."/>
            <person name="Farfan M."/>
            <person name="Albarral V."/>
            <person name="Sanglas A."/>
            <person name="Loren J.G."/>
            <person name="Fuste M.C."/>
            <person name="Bosch E."/>
        </authorList>
    </citation>
    <scope>NUCLEOTIDE SEQUENCE [LARGE SCALE GENOMIC DNA]</scope>
    <source>
        <strain evidence="13 14">848</strain>
    </source>
</reference>
<evidence type="ECO:0000256" key="1">
    <source>
        <dbReference type="ARBA" id="ARBA00004651"/>
    </source>
</evidence>
<dbReference type="GO" id="GO:0006508">
    <property type="term" value="P:proteolysis"/>
    <property type="evidence" value="ECO:0007669"/>
    <property type="project" value="InterPro"/>
</dbReference>
<evidence type="ECO:0000313" key="14">
    <source>
        <dbReference type="Proteomes" id="UP000013526"/>
    </source>
</evidence>
<feature type="domain" description="Peptidase C39" evidence="12">
    <location>
        <begin position="13"/>
        <end position="138"/>
    </location>
</feature>
<dbReference type="GO" id="GO:0034040">
    <property type="term" value="F:ATPase-coupled lipid transmembrane transporter activity"/>
    <property type="evidence" value="ECO:0007669"/>
    <property type="project" value="TreeGrafter"/>
</dbReference>
<dbReference type="InterPro" id="IPR005074">
    <property type="entry name" value="Peptidase_C39"/>
</dbReference>
<dbReference type="SMART" id="SM00382">
    <property type="entry name" value="AAA"/>
    <property type="match status" value="1"/>
</dbReference>
<dbReference type="SUPFAM" id="SSF52540">
    <property type="entry name" value="P-loop containing nucleoside triphosphate hydrolases"/>
    <property type="match status" value="1"/>
</dbReference>
<evidence type="ECO:0000256" key="4">
    <source>
        <dbReference type="ARBA" id="ARBA00022692"/>
    </source>
</evidence>
<evidence type="ECO:0000259" key="11">
    <source>
        <dbReference type="PROSITE" id="PS50929"/>
    </source>
</evidence>
<dbReference type="GO" id="GO:0140359">
    <property type="term" value="F:ABC-type transporter activity"/>
    <property type="evidence" value="ECO:0007669"/>
    <property type="project" value="InterPro"/>
</dbReference>
<evidence type="ECO:0000256" key="2">
    <source>
        <dbReference type="ARBA" id="ARBA00022448"/>
    </source>
</evidence>
<dbReference type="CDD" id="cd02421">
    <property type="entry name" value="Peptidase_C39_likeD"/>
    <property type="match status" value="1"/>
</dbReference>
<evidence type="ECO:0000256" key="8">
    <source>
        <dbReference type="ARBA" id="ARBA00023136"/>
    </source>
</evidence>
<dbReference type="Gene3D" id="3.40.50.300">
    <property type="entry name" value="P-loop containing nucleotide triphosphate hydrolases"/>
    <property type="match status" value="1"/>
</dbReference>
<feature type="domain" description="ABC transporter" evidence="10">
    <location>
        <begin position="486"/>
        <end position="721"/>
    </location>
</feature>
<dbReference type="PROSITE" id="PS50990">
    <property type="entry name" value="PEPTIDASE_C39"/>
    <property type="match status" value="1"/>
</dbReference>
<name>R1GQ77_9GAMM</name>
<keyword evidence="14" id="KW-1185">Reference proteome</keyword>
<dbReference type="PANTHER" id="PTHR24221">
    <property type="entry name" value="ATP-BINDING CASSETTE SUB-FAMILY B"/>
    <property type="match status" value="1"/>
</dbReference>
<keyword evidence="5" id="KW-0547">Nucleotide-binding</keyword>
<feature type="transmembrane region" description="Helical" evidence="9">
    <location>
        <begin position="174"/>
        <end position="196"/>
    </location>
</feature>
<gene>
    <name evidence="13" type="ORF">G113_17368</name>
</gene>
<evidence type="ECO:0000256" key="7">
    <source>
        <dbReference type="ARBA" id="ARBA00022989"/>
    </source>
</evidence>
<evidence type="ECO:0000256" key="3">
    <source>
        <dbReference type="ARBA" id="ARBA00022475"/>
    </source>
</evidence>
<keyword evidence="7 9" id="KW-1133">Transmembrane helix</keyword>
<dbReference type="InterPro" id="IPR003439">
    <property type="entry name" value="ABC_transporter-like_ATP-bd"/>
</dbReference>
<keyword evidence="8 9" id="KW-0472">Membrane</keyword>
<sequence length="725" mass="80192">MTLSLFIEQDFMQAETDHIDELLECLVFLTRFYGVPNSKDALTTGLPLVSGRLTTALFSRAAERAGLSAREVLQPIEQISSLLLPCILQTRNGGACILMEWNQDRSQAKVIFPQAGDSAEWVTAAQLGDEYLGRLFFVKKQFRFDERSPKVLETRDGHWFWSTLLESRGIYRDVLVASILINLFAVASPLFTMNVYDKIVPNLAFDSLWVLAVGAVVVFTFDFVMRQLRSYFIDIAGKKSDVLLSAKIFAKVMGMRMESRPASTGAFAKHLQEFESVREFFTSATVSTLIDLPFAVFFLVVIWMFAGVMVVVPIIAMLILLGYSFYIQGSLKQSIEEGSRLASQKNANLVESIAGLETVKIFGAESMFQHRWEQAVSHISTWGVQTRRITNSMSSLASYIQQVVTVGLVIVGVYQISDGLVTMGGMIAAVMLSSRAIAPMVQLSVLATRYNQARSALTILEGIMSTPGEQEEGRQYIHHPVVEGRIEFENVTFKYPGMETSTLHDISLKIEPGEKVAIIGRIGAGKTTLEKLLMGLYRPTDGSVRLDGFDLDQLAPAAVRRNIGCVPQDVTLFFGSVRDNIMLGNPLVDDARVLRAAKRAGVTNFTNRDPNGLDRQIGEGGRQLSGGQRQAILLARALLNDPPILVMDEPTSNMDNQSEQQVKQELARLGPETTLIVITHKTLMLDVVNRVIVIEQGKIVADGPKVQVLQQLKEGKVRVQEASNA</sequence>
<feature type="transmembrane region" description="Helical" evidence="9">
    <location>
        <begin position="208"/>
        <end position="225"/>
    </location>
</feature>
<dbReference type="PATRIC" id="fig|1268236.3.peg.3388"/>
<dbReference type="InterPro" id="IPR039421">
    <property type="entry name" value="Type_1_exporter"/>
</dbReference>
<dbReference type="CDD" id="cd18587">
    <property type="entry name" value="ABC_6TM_LapB_like"/>
    <property type="match status" value="1"/>
</dbReference>
<dbReference type="InterPro" id="IPR003593">
    <property type="entry name" value="AAA+_ATPase"/>
</dbReference>
<dbReference type="CDD" id="cd03245">
    <property type="entry name" value="ABCC_bacteriocin_exporters"/>
    <property type="match status" value="1"/>
</dbReference>
<feature type="domain" description="ABC transmembrane type-1" evidence="11">
    <location>
        <begin position="174"/>
        <end position="452"/>
    </location>
</feature>
<dbReference type="FunFam" id="3.40.50.300:FF:000299">
    <property type="entry name" value="ABC transporter ATP-binding protein/permease"/>
    <property type="match status" value="1"/>
</dbReference>
<dbReference type="Proteomes" id="UP000013526">
    <property type="component" value="Unassembled WGS sequence"/>
</dbReference>
<keyword evidence="2" id="KW-0813">Transport</keyword>
<evidence type="ECO:0000259" key="12">
    <source>
        <dbReference type="PROSITE" id="PS50990"/>
    </source>
</evidence>
<dbReference type="GO" id="GO:0005524">
    <property type="term" value="F:ATP binding"/>
    <property type="evidence" value="ECO:0007669"/>
    <property type="project" value="UniProtKB-KW"/>
</dbReference>
<dbReference type="InterPro" id="IPR027417">
    <property type="entry name" value="P-loop_NTPase"/>
</dbReference>